<dbReference type="RefSeq" id="XP_010914131.1">
    <property type="nucleotide sequence ID" value="XM_010915829.3"/>
</dbReference>
<evidence type="ECO:0000259" key="7">
    <source>
        <dbReference type="Pfam" id="PF00501"/>
    </source>
</evidence>
<evidence type="ECO:0000256" key="5">
    <source>
        <dbReference type="ARBA" id="ARBA00022840"/>
    </source>
</evidence>
<dbReference type="InterPro" id="IPR000873">
    <property type="entry name" value="AMP-dep_synth/lig_dom"/>
</dbReference>
<accession>A0A0R6HGH2</accession>
<feature type="domain" description="AMP-binding enzyme C-terminal" evidence="8">
    <location>
        <begin position="448"/>
        <end position="523"/>
    </location>
</feature>
<dbReference type="OrthoDB" id="10253869at2759"/>
<dbReference type="PANTHER" id="PTHR24096">
    <property type="entry name" value="LONG-CHAIN-FATTY-ACID--COA LIGASE"/>
    <property type="match status" value="1"/>
</dbReference>
<evidence type="ECO:0000259" key="8">
    <source>
        <dbReference type="Pfam" id="PF13193"/>
    </source>
</evidence>
<dbReference type="FunFam" id="3.30.300.30:FF:000007">
    <property type="entry name" value="4-coumarate--CoA ligase 2"/>
    <property type="match status" value="1"/>
</dbReference>
<sequence length="540" mass="58639">MGPYPPTEATIFRSKLPDIEIPDHLPLHAYCFQHLAAHRDRPCLIDSASGKTLTYADVDLLSRRAAAGLHGLGLRRGEVLMLLLPNCQAFALAFLAASRLGAIVTTANPFHTKAEVAKQAAASASRVVLTESCHVPKVVDLNIPIICVDGPLPDGCIPFSDVLSADEAGAPEVEIDPDAVVALPYSSGTTGLPKGVMLTHRGLVTSVAQQVDGDNPNLYFHEEDVVLCVLPLFHIYSLNSILLCGLRAGAALLIMRRFDVAVMMELVERYKVTIAPFVPPIVVEMVKSPAVDRYDLSSIRTVMSGAAPMGKELQDKLMAKIPNAKLGQGYGMTEAGPVLSMCLAFAREPFDVKSGSCGTVVRNAELKIVDPETGLSLPRNQPGEICIRGKQIMKGYLNDPEATERTIDRECWLHTGDIGYVDDDDEIFIVDRLKELIKYKGFQVAPAELEAMLIAHPNIADAAVVSMKDDLCGELPVAFVVRSSGSEITEDEIKQYISKQVVFYKRIHRVFFVEAIPKAASGKILRKDLRAKLAAGDPHP</sequence>
<dbReference type="Gene3D" id="3.40.50.12780">
    <property type="entry name" value="N-terminal domain of ligase-like"/>
    <property type="match status" value="1"/>
</dbReference>
<dbReference type="EC" id="6.2.1.12" evidence="2"/>
<dbReference type="InterPro" id="IPR020845">
    <property type="entry name" value="AMP-binding_CS"/>
</dbReference>
<dbReference type="SUPFAM" id="SSF56801">
    <property type="entry name" value="Acetyl-CoA synthetase-like"/>
    <property type="match status" value="1"/>
</dbReference>
<evidence type="ECO:0000256" key="1">
    <source>
        <dbReference type="ARBA" id="ARBA00006432"/>
    </source>
</evidence>
<dbReference type="Proteomes" id="UP000504607">
    <property type="component" value="Chromosome 2"/>
</dbReference>
<keyword evidence="4" id="KW-0547">Nucleotide-binding</keyword>
<dbReference type="InterPro" id="IPR025110">
    <property type="entry name" value="AMP-bd_C"/>
</dbReference>
<gene>
    <name evidence="11" type="primary">LOC105039619</name>
</gene>
<dbReference type="GO" id="GO:0005524">
    <property type="term" value="F:ATP binding"/>
    <property type="evidence" value="ECO:0007669"/>
    <property type="project" value="UniProtKB-KW"/>
</dbReference>
<keyword evidence="3 9" id="KW-0436">Ligase</keyword>
<comment type="similarity">
    <text evidence="1">Belongs to the ATP-dependent AMP-binding enzyme family.</text>
</comment>
<name>A0A0R6HGH2_ELAGV</name>
<dbReference type="FunFam" id="3.40.50.12780:FF:000003">
    <property type="entry name" value="Long-chain-fatty-acid--CoA ligase FadD"/>
    <property type="match status" value="1"/>
</dbReference>
<organism evidence="9">
    <name type="scientific">Elaeis guineensis var. tenera</name>
    <name type="common">Oil palm</name>
    <dbReference type="NCBI Taxonomy" id="51953"/>
    <lineage>
        <taxon>Eukaryota</taxon>
        <taxon>Viridiplantae</taxon>
        <taxon>Streptophyta</taxon>
        <taxon>Embryophyta</taxon>
        <taxon>Tracheophyta</taxon>
        <taxon>Spermatophyta</taxon>
        <taxon>Magnoliopsida</taxon>
        <taxon>Liliopsida</taxon>
        <taxon>Arecaceae</taxon>
        <taxon>Arecoideae</taxon>
        <taxon>Cocoseae</taxon>
        <taxon>Elaeidinae</taxon>
        <taxon>Elaeis</taxon>
    </lineage>
</organism>
<dbReference type="GeneID" id="105039619"/>
<keyword evidence="5" id="KW-0067">ATP-binding</keyword>
<dbReference type="Pfam" id="PF00501">
    <property type="entry name" value="AMP-binding"/>
    <property type="match status" value="1"/>
</dbReference>
<evidence type="ECO:0000256" key="4">
    <source>
        <dbReference type="ARBA" id="ARBA00022741"/>
    </source>
</evidence>
<proteinExistence type="evidence at transcript level"/>
<evidence type="ECO:0000256" key="6">
    <source>
        <dbReference type="ARBA" id="ARBA00034252"/>
    </source>
</evidence>
<dbReference type="InterPro" id="IPR045851">
    <property type="entry name" value="AMP-bd_C_sf"/>
</dbReference>
<dbReference type="InterPro" id="IPR042099">
    <property type="entry name" value="ANL_N_sf"/>
</dbReference>
<dbReference type="GO" id="GO:0106290">
    <property type="term" value="F:trans-cinnamate-CoA ligase activity"/>
    <property type="evidence" value="ECO:0007669"/>
    <property type="project" value="UniProtKB-ARBA"/>
</dbReference>
<dbReference type="GO" id="GO:0009698">
    <property type="term" value="P:phenylpropanoid metabolic process"/>
    <property type="evidence" value="ECO:0007669"/>
    <property type="project" value="UniProtKB-ARBA"/>
</dbReference>
<comment type="catalytic activity">
    <reaction evidence="6">
        <text>(E)-4-coumarate + ATP + CoA = (E)-4-coumaroyl-CoA + AMP + diphosphate</text>
        <dbReference type="Rhea" id="RHEA:19641"/>
        <dbReference type="ChEBI" id="CHEBI:12876"/>
        <dbReference type="ChEBI" id="CHEBI:30616"/>
        <dbReference type="ChEBI" id="CHEBI:33019"/>
        <dbReference type="ChEBI" id="CHEBI:57287"/>
        <dbReference type="ChEBI" id="CHEBI:85008"/>
        <dbReference type="ChEBI" id="CHEBI:456215"/>
        <dbReference type="EC" id="6.2.1.12"/>
    </reaction>
    <physiologicalReaction direction="left-to-right" evidence="6">
        <dbReference type="Rhea" id="RHEA:19642"/>
    </physiologicalReaction>
</comment>
<dbReference type="PROSITE" id="PS00455">
    <property type="entry name" value="AMP_BINDING"/>
    <property type="match status" value="1"/>
</dbReference>
<dbReference type="KEGG" id="egu:105039619"/>
<dbReference type="EMBL" id="KM234973">
    <property type="protein sequence ID" value="AKC03652.1"/>
    <property type="molecule type" value="mRNA"/>
</dbReference>
<keyword evidence="10" id="KW-1185">Reference proteome</keyword>
<evidence type="ECO:0000313" key="11">
    <source>
        <dbReference type="RefSeq" id="XP_010914131.1"/>
    </source>
</evidence>
<evidence type="ECO:0000256" key="2">
    <source>
        <dbReference type="ARBA" id="ARBA00012959"/>
    </source>
</evidence>
<evidence type="ECO:0000313" key="10">
    <source>
        <dbReference type="Proteomes" id="UP000504607"/>
    </source>
</evidence>
<evidence type="ECO:0000256" key="3">
    <source>
        <dbReference type="ARBA" id="ARBA00022598"/>
    </source>
</evidence>
<dbReference type="GO" id="GO:0016207">
    <property type="term" value="F:4-coumarate-CoA ligase activity"/>
    <property type="evidence" value="ECO:0007669"/>
    <property type="project" value="UniProtKB-EC"/>
</dbReference>
<reference evidence="9" key="1">
    <citation type="submission" date="2014-07" db="EMBL/GenBank/DDBJ databases">
        <title>Molecular Cloning and Expression Study of 4-Coumarate:Coenzyme A Ligase from Elaeis guineensis.</title>
        <authorList>
            <person name="Chong Y.Y.L."/>
            <person name="Seman I.A."/>
            <person name="Abdullah M.P."/>
        </authorList>
    </citation>
    <scope>NUCLEOTIDE SEQUENCE</scope>
</reference>
<dbReference type="PANTHER" id="PTHR24096:SF149">
    <property type="entry name" value="AMP-BINDING DOMAIN-CONTAINING PROTEIN-RELATED"/>
    <property type="match status" value="1"/>
</dbReference>
<reference evidence="11" key="2">
    <citation type="submission" date="2025-04" db="UniProtKB">
        <authorList>
            <consortium name="RefSeq"/>
        </authorList>
    </citation>
    <scope>IDENTIFICATION</scope>
</reference>
<protein>
    <recommendedName>
        <fullName evidence="2">4-coumarate--CoA ligase</fullName>
        <ecNumber evidence="2">6.2.1.12</ecNumber>
    </recommendedName>
</protein>
<evidence type="ECO:0000313" key="9">
    <source>
        <dbReference type="EMBL" id="AKC03652.1"/>
    </source>
</evidence>
<dbReference type="CDD" id="cd05904">
    <property type="entry name" value="4CL"/>
    <property type="match status" value="1"/>
</dbReference>
<dbReference type="Gene3D" id="3.30.300.30">
    <property type="match status" value="1"/>
</dbReference>
<dbReference type="Pfam" id="PF13193">
    <property type="entry name" value="AMP-binding_C"/>
    <property type="match status" value="1"/>
</dbReference>
<dbReference type="AlphaFoldDB" id="A0A0R6HGH2"/>
<feature type="domain" description="AMP-dependent synthetase/ligase" evidence="7">
    <location>
        <begin position="33"/>
        <end position="397"/>
    </location>
</feature>